<dbReference type="InterPro" id="IPR049900">
    <property type="entry name" value="PKS_mFAS_DH"/>
</dbReference>
<evidence type="ECO:0000256" key="1">
    <source>
        <dbReference type="ARBA" id="ARBA00022679"/>
    </source>
</evidence>
<comment type="caution">
    <text evidence="4">The sequence shown here is derived from an EMBL/GenBank/DDBJ whole genome shotgun (WGS) entry which is preliminary data.</text>
</comment>
<dbReference type="Gene3D" id="3.30.70.3290">
    <property type="match status" value="1"/>
</dbReference>
<dbReference type="PANTHER" id="PTHR45681">
    <property type="entry name" value="POLYKETIDE SYNTHASE 44-RELATED"/>
    <property type="match status" value="1"/>
</dbReference>
<evidence type="ECO:0000313" key="4">
    <source>
        <dbReference type="EMBL" id="ETR67920.1"/>
    </source>
</evidence>
<keyword evidence="1" id="KW-0808">Transferase</keyword>
<feature type="active site" description="Proton acceptor; for dehydratase activity" evidence="2">
    <location>
        <position position="117"/>
    </location>
</feature>
<accession>A0A1V1NZB7</accession>
<feature type="domain" description="PKS/mFAS DH" evidence="3">
    <location>
        <begin position="85"/>
        <end position="301"/>
    </location>
</feature>
<dbReference type="InterPro" id="IPR049551">
    <property type="entry name" value="PKS_DH_C"/>
</dbReference>
<dbReference type="Pfam" id="PF14765">
    <property type="entry name" value="PS-DH"/>
    <property type="match status" value="1"/>
</dbReference>
<dbReference type="PANTHER" id="PTHR45681:SF6">
    <property type="entry name" value="POLYKETIDE SYNTHASE 37"/>
    <property type="match status" value="1"/>
</dbReference>
<dbReference type="InterPro" id="IPR020807">
    <property type="entry name" value="PKS_DH"/>
</dbReference>
<feature type="region of interest" description="N-terminal hotdog fold" evidence="2">
    <location>
        <begin position="85"/>
        <end position="209"/>
    </location>
</feature>
<dbReference type="GO" id="GO:0016740">
    <property type="term" value="F:transferase activity"/>
    <property type="evidence" value="ECO:0007669"/>
    <property type="project" value="UniProtKB-KW"/>
</dbReference>
<dbReference type="Proteomes" id="UP000189670">
    <property type="component" value="Unassembled WGS sequence"/>
</dbReference>
<dbReference type="PROSITE" id="PS52019">
    <property type="entry name" value="PKS_MFAS_DH"/>
    <property type="match status" value="1"/>
</dbReference>
<dbReference type="AlphaFoldDB" id="A0A1V1NZB7"/>
<evidence type="ECO:0000259" key="3">
    <source>
        <dbReference type="PROSITE" id="PS52019"/>
    </source>
</evidence>
<reference evidence="5" key="1">
    <citation type="submission" date="2012-11" db="EMBL/GenBank/DDBJ databases">
        <authorList>
            <person name="Lucero-Rivera Y.E."/>
            <person name="Tovar-Ramirez D."/>
        </authorList>
    </citation>
    <scope>NUCLEOTIDE SEQUENCE [LARGE SCALE GENOMIC DNA]</scope>
    <source>
        <strain evidence="5">Araruama</strain>
    </source>
</reference>
<feature type="region of interest" description="C-terminal hotdog fold" evidence="2">
    <location>
        <begin position="222"/>
        <end position="301"/>
    </location>
</feature>
<dbReference type="InterPro" id="IPR049552">
    <property type="entry name" value="PKS_DH_N"/>
</dbReference>
<dbReference type="SMART" id="SM00826">
    <property type="entry name" value="PKS_DH"/>
    <property type="match status" value="1"/>
</dbReference>
<dbReference type="Gene3D" id="3.10.129.110">
    <property type="entry name" value="Polyketide synthase dehydratase"/>
    <property type="match status" value="1"/>
</dbReference>
<sequence>MSKIQKIYSVEGDIMTGIGESLSDLAKLYQKGATLDWQAFYRNKPLHRIPLPTYPFQRQRYWIDPDQASLTSVFRQDMESSGKGHPIAGTQYYVAGSKNIHFQSKISREYPIWLKDHLIHQTVILPGTAYLEMAIAAGTTISESKDIELKDVIFQQPMVIPEKEKALAVQTVLIPEETQGYSFKIYSLSSENQWILHASGNISVSNETPSTINLSQLREKCIEKISIKALYEKYQKEGINYGPCFMATRRAWRNKEMALSEIRLPDELKSESGYMLHPVLLDACLQILDSTVSAENNQLDS</sequence>
<gene>
    <name evidence="4" type="ORF">OMM_11071</name>
</gene>
<dbReference type="InterPro" id="IPR042104">
    <property type="entry name" value="PKS_dehydratase_sf"/>
</dbReference>
<name>A0A1V1NZB7_9BACT</name>
<protein>
    <recommendedName>
        <fullName evidence="3">PKS/mFAS DH domain-containing protein</fullName>
    </recommendedName>
</protein>
<dbReference type="EMBL" id="ATBP01001156">
    <property type="protein sequence ID" value="ETR67920.1"/>
    <property type="molecule type" value="Genomic_DNA"/>
</dbReference>
<dbReference type="InterPro" id="IPR050444">
    <property type="entry name" value="Polyketide_Synthase"/>
</dbReference>
<feature type="active site" description="Proton donor; for dehydratase activity" evidence="2">
    <location>
        <position position="282"/>
    </location>
</feature>
<organism evidence="4 5">
    <name type="scientific">Candidatus Magnetoglobus multicellularis str. Araruama</name>
    <dbReference type="NCBI Taxonomy" id="890399"/>
    <lineage>
        <taxon>Bacteria</taxon>
        <taxon>Pseudomonadati</taxon>
        <taxon>Thermodesulfobacteriota</taxon>
        <taxon>Desulfobacteria</taxon>
        <taxon>Desulfobacterales</taxon>
        <taxon>Desulfobacteraceae</taxon>
        <taxon>Candidatus Magnetoglobus</taxon>
    </lineage>
</organism>
<feature type="non-terminal residue" evidence="4">
    <location>
        <position position="301"/>
    </location>
</feature>
<dbReference type="Pfam" id="PF21089">
    <property type="entry name" value="PKS_DH_N"/>
    <property type="match status" value="1"/>
</dbReference>
<evidence type="ECO:0000313" key="5">
    <source>
        <dbReference type="Proteomes" id="UP000189670"/>
    </source>
</evidence>
<proteinExistence type="predicted"/>
<evidence type="ECO:0000256" key="2">
    <source>
        <dbReference type="PROSITE-ProRule" id="PRU01363"/>
    </source>
</evidence>